<comment type="caution">
    <text evidence="2">The sequence shown here is derived from an EMBL/GenBank/DDBJ whole genome shotgun (WGS) entry which is preliminary data.</text>
</comment>
<accession>A0A1G1VHU2</accession>
<sequence length="164" mass="18566">MEYPAPYISAKPKNFLSRNLLGIFLIALLLLGVVVLVVNLNFNKIFSKPLEEVLQNKKELVYGTYAVRRNPDYSIDYFYAGEILGITETGDSYTMILKSISKFNLGVVISISMPKNIPPKEGGEVIGNNFQELKNNGFKAIDIRVRHNKDSKPIEWKLKKAENI</sequence>
<evidence type="ECO:0000313" key="2">
    <source>
        <dbReference type="EMBL" id="OGY15003.1"/>
    </source>
</evidence>
<keyword evidence="1" id="KW-0812">Transmembrane</keyword>
<protein>
    <submittedName>
        <fullName evidence="2">Uncharacterized protein</fullName>
    </submittedName>
</protein>
<name>A0A1G1VHU2_9BACT</name>
<keyword evidence="1" id="KW-0472">Membrane</keyword>
<dbReference type="Proteomes" id="UP000177685">
    <property type="component" value="Unassembled WGS sequence"/>
</dbReference>
<organism evidence="2 3">
    <name type="scientific">Candidatus Blackburnbacteria bacterium RIFCSPLOWO2_01_FULL_41_27</name>
    <dbReference type="NCBI Taxonomy" id="1797520"/>
    <lineage>
        <taxon>Bacteria</taxon>
        <taxon>Candidatus Blackburniibacteriota</taxon>
    </lineage>
</organism>
<feature type="transmembrane region" description="Helical" evidence="1">
    <location>
        <begin position="20"/>
        <end position="42"/>
    </location>
</feature>
<gene>
    <name evidence="2" type="ORF">A3A58_00520</name>
</gene>
<keyword evidence="1" id="KW-1133">Transmembrane helix</keyword>
<dbReference type="EMBL" id="MHCD01000002">
    <property type="protein sequence ID" value="OGY15003.1"/>
    <property type="molecule type" value="Genomic_DNA"/>
</dbReference>
<reference evidence="2 3" key="1">
    <citation type="journal article" date="2016" name="Nat. Commun.">
        <title>Thousands of microbial genomes shed light on interconnected biogeochemical processes in an aquifer system.</title>
        <authorList>
            <person name="Anantharaman K."/>
            <person name="Brown C.T."/>
            <person name="Hug L.A."/>
            <person name="Sharon I."/>
            <person name="Castelle C.J."/>
            <person name="Probst A.J."/>
            <person name="Thomas B.C."/>
            <person name="Singh A."/>
            <person name="Wilkins M.J."/>
            <person name="Karaoz U."/>
            <person name="Brodie E.L."/>
            <person name="Williams K.H."/>
            <person name="Hubbard S.S."/>
            <person name="Banfield J.F."/>
        </authorList>
    </citation>
    <scope>NUCLEOTIDE SEQUENCE [LARGE SCALE GENOMIC DNA]</scope>
</reference>
<evidence type="ECO:0000256" key="1">
    <source>
        <dbReference type="SAM" id="Phobius"/>
    </source>
</evidence>
<evidence type="ECO:0000313" key="3">
    <source>
        <dbReference type="Proteomes" id="UP000177685"/>
    </source>
</evidence>
<dbReference type="AlphaFoldDB" id="A0A1G1VHU2"/>
<proteinExistence type="predicted"/>